<accession>A0A7S2Y1W0</accession>
<dbReference type="GO" id="GO:0008270">
    <property type="term" value="F:zinc ion binding"/>
    <property type="evidence" value="ECO:0007669"/>
    <property type="project" value="UniProtKB-KW"/>
</dbReference>
<keyword evidence="2 4" id="KW-0863">Zinc-finger</keyword>
<feature type="region of interest" description="Disordered" evidence="5">
    <location>
        <begin position="305"/>
        <end position="326"/>
    </location>
</feature>
<dbReference type="Gene3D" id="6.10.140.2220">
    <property type="match status" value="1"/>
</dbReference>
<protein>
    <recommendedName>
        <fullName evidence="6">MYND-type domain-containing protein</fullName>
    </recommendedName>
</protein>
<proteinExistence type="predicted"/>
<evidence type="ECO:0000313" key="7">
    <source>
        <dbReference type="EMBL" id="CAD9939552.1"/>
    </source>
</evidence>
<evidence type="ECO:0000256" key="3">
    <source>
        <dbReference type="ARBA" id="ARBA00022833"/>
    </source>
</evidence>
<dbReference type="PROSITE" id="PS50865">
    <property type="entry name" value="ZF_MYND_2"/>
    <property type="match status" value="1"/>
</dbReference>
<organism evidence="7">
    <name type="scientific">Entomoneis paludosa</name>
    <dbReference type="NCBI Taxonomy" id="265537"/>
    <lineage>
        <taxon>Eukaryota</taxon>
        <taxon>Sar</taxon>
        <taxon>Stramenopiles</taxon>
        <taxon>Ochrophyta</taxon>
        <taxon>Bacillariophyta</taxon>
        <taxon>Bacillariophyceae</taxon>
        <taxon>Bacillariophycidae</taxon>
        <taxon>Entomoneidaceae</taxon>
        <taxon>Entomoneis</taxon>
    </lineage>
</organism>
<gene>
    <name evidence="7" type="ORF">APAL1065_LOCUS179</name>
</gene>
<dbReference type="InterPro" id="IPR002893">
    <property type="entry name" value="Znf_MYND"/>
</dbReference>
<evidence type="ECO:0000256" key="4">
    <source>
        <dbReference type="PROSITE-ProRule" id="PRU00134"/>
    </source>
</evidence>
<keyword evidence="1" id="KW-0479">Metal-binding</keyword>
<dbReference type="AlphaFoldDB" id="A0A7S2Y1W0"/>
<dbReference type="EMBL" id="HBHT01000292">
    <property type="protein sequence ID" value="CAD9939552.1"/>
    <property type="molecule type" value="Transcribed_RNA"/>
</dbReference>
<keyword evidence="3" id="KW-0862">Zinc</keyword>
<reference evidence="7" key="1">
    <citation type="submission" date="2021-01" db="EMBL/GenBank/DDBJ databases">
        <authorList>
            <person name="Corre E."/>
            <person name="Pelletier E."/>
            <person name="Niang G."/>
            <person name="Scheremetjew M."/>
            <person name="Finn R."/>
            <person name="Kale V."/>
            <person name="Holt S."/>
            <person name="Cochrane G."/>
            <person name="Meng A."/>
            <person name="Brown T."/>
            <person name="Cohen L."/>
        </authorList>
    </citation>
    <scope>NUCLEOTIDE SEQUENCE</scope>
    <source>
        <strain evidence="7">CCMP125</strain>
    </source>
</reference>
<feature type="region of interest" description="Disordered" evidence="5">
    <location>
        <begin position="224"/>
        <end position="276"/>
    </location>
</feature>
<evidence type="ECO:0000256" key="1">
    <source>
        <dbReference type="ARBA" id="ARBA00022723"/>
    </source>
</evidence>
<feature type="compositionally biased region" description="Low complexity" evidence="5">
    <location>
        <begin position="241"/>
        <end position="256"/>
    </location>
</feature>
<sequence>MRQTYDDQADPGDHSEQWETTAHFREVKAAVTRPLRSEASARAIRYATEAETAFGKEHYREAADLYCDAFCEFTLVNPEEKWHAKRWDIFCHYGNIFTRQLIKPNTDDMTTLERVKCNKKEAKLLRIHAAETRAFLLGHYYKDPYDAADEYKEALELSQRITQGERDQQVLSCMSLSNEQEGLTTLLDKVRMRFVGDVVDENIRRIQAALLEIEQDDEWNVQDKYRTKKKSSSSDRRARDGSSSSLSSSNHMPSKKTSSTQKSNGGGSSRGSLHDFSDRSAAYSDHVSESFAPMPTTKNYTAAATANMKPTKKQPRPKLNPQDLPQLSRKQMDRLLSPPGKECDACGKTLEQLRMHQLFQCSKCQLASYCSEKCQQRQWIQHDGYCRKEHVIKKGDFMQIHSVTSKPTWNGQICKVLGPAPRGRFQVVRVTLPDTPLDAADSISMSATKLRRLRPLK</sequence>
<evidence type="ECO:0000256" key="5">
    <source>
        <dbReference type="SAM" id="MobiDB-lite"/>
    </source>
</evidence>
<dbReference type="Pfam" id="PF01753">
    <property type="entry name" value="zf-MYND"/>
    <property type="match status" value="1"/>
</dbReference>
<name>A0A7S2Y1W0_9STRA</name>
<dbReference type="SUPFAM" id="SSF144232">
    <property type="entry name" value="HIT/MYND zinc finger-like"/>
    <property type="match status" value="1"/>
</dbReference>
<evidence type="ECO:0000256" key="2">
    <source>
        <dbReference type="ARBA" id="ARBA00022771"/>
    </source>
</evidence>
<evidence type="ECO:0000259" key="6">
    <source>
        <dbReference type="PROSITE" id="PS50865"/>
    </source>
</evidence>
<feature type="domain" description="MYND-type" evidence="6">
    <location>
        <begin position="343"/>
        <end position="386"/>
    </location>
</feature>
<dbReference type="PROSITE" id="PS01360">
    <property type="entry name" value="ZF_MYND_1"/>
    <property type="match status" value="1"/>
</dbReference>